<dbReference type="KEGG" id="vnx:VNE69_04165"/>
<evidence type="ECO:0000313" key="2">
    <source>
        <dbReference type="Proteomes" id="UP001334084"/>
    </source>
</evidence>
<dbReference type="AlphaFoldDB" id="A0AAX4JBH9"/>
<dbReference type="EMBL" id="CP142729">
    <property type="protein sequence ID" value="WUR03342.1"/>
    <property type="molecule type" value="Genomic_DNA"/>
</dbReference>
<dbReference type="RefSeq" id="XP_065329487.1">
    <property type="nucleotide sequence ID" value="XM_065473415.1"/>
</dbReference>
<dbReference type="Proteomes" id="UP001334084">
    <property type="component" value="Chromosome 4"/>
</dbReference>
<name>A0AAX4JBH9_9MICR</name>
<organism evidence="1 2">
    <name type="scientific">Vairimorpha necatrix</name>
    <dbReference type="NCBI Taxonomy" id="6039"/>
    <lineage>
        <taxon>Eukaryota</taxon>
        <taxon>Fungi</taxon>
        <taxon>Fungi incertae sedis</taxon>
        <taxon>Microsporidia</taxon>
        <taxon>Nosematidae</taxon>
        <taxon>Vairimorpha</taxon>
    </lineage>
</organism>
<keyword evidence="2" id="KW-1185">Reference proteome</keyword>
<gene>
    <name evidence="1" type="ORF">VNE69_04165</name>
</gene>
<accession>A0AAX4JBH9</accession>
<evidence type="ECO:0000313" key="1">
    <source>
        <dbReference type="EMBL" id="WUR03342.1"/>
    </source>
</evidence>
<dbReference type="GeneID" id="90541155"/>
<protein>
    <submittedName>
        <fullName evidence="1">Uncharacterized protein</fullName>
    </submittedName>
</protein>
<sequence length="342" mass="40759">MISLTTTEKLLIATAYDLYGESNNSQISKFLKHNNIFFENIPDLYHIIKKESFQNGYSSPRDYCQDLRSQKAICEYEKYKNLIYAVLENKINLSNFNIPEFEIINLGQETSLFKKYIKESLDTNFLTDSLLNQEIKINDVPQIEPKNINKNIKIKIDSPKNIKDKKRFYIRMDEEEKIIDDYFDYLDVKNLEGTKLEINKINKNLLLENHPLINKIREKKDKINKVKIFTDENIKREKIEEIQSPFDNLMYKIQNTKKLEKDKTNWKNELKIILDHFSPIFGRNGNFIPIYENLEFSNLQQTIMAVMLIIQDTMILEEDEERLEMCSEYKKKLGSYADYYKK</sequence>
<reference evidence="1" key="1">
    <citation type="journal article" date="2024" name="BMC Genomics">
        <title>Functional annotation of a divergent genome using sequence and structure-based similarity.</title>
        <authorList>
            <person name="Svedberg D."/>
            <person name="Winiger R.R."/>
            <person name="Berg A."/>
            <person name="Sharma H."/>
            <person name="Tellgren-Roth C."/>
            <person name="Debrunner-Vossbrinck B.A."/>
            <person name="Vossbrinck C.R."/>
            <person name="Barandun J."/>
        </authorList>
    </citation>
    <scope>NUCLEOTIDE SEQUENCE</scope>
    <source>
        <strain evidence="1">Illinois isolate</strain>
    </source>
</reference>
<proteinExistence type="predicted"/>